<dbReference type="PROSITE" id="PS50928">
    <property type="entry name" value="ABC_TM1"/>
    <property type="match status" value="1"/>
</dbReference>
<dbReference type="GO" id="GO:0005886">
    <property type="term" value="C:plasma membrane"/>
    <property type="evidence" value="ECO:0007669"/>
    <property type="project" value="UniProtKB-SubCell"/>
</dbReference>
<dbReference type="InterPro" id="IPR000515">
    <property type="entry name" value="MetI-like"/>
</dbReference>
<gene>
    <name evidence="9" type="ORF">B0I33_11570</name>
</gene>
<dbReference type="InterPro" id="IPR035906">
    <property type="entry name" value="MetI-like_sf"/>
</dbReference>
<evidence type="ECO:0000313" key="10">
    <source>
        <dbReference type="Proteomes" id="UP000238362"/>
    </source>
</evidence>
<feature type="domain" description="ABC transmembrane type-1" evidence="8">
    <location>
        <begin position="69"/>
        <end position="260"/>
    </location>
</feature>
<dbReference type="Pfam" id="PF00528">
    <property type="entry name" value="BPD_transp_1"/>
    <property type="match status" value="1"/>
</dbReference>
<keyword evidence="6 7" id="KW-0472">Membrane</keyword>
<comment type="similarity">
    <text evidence="7">Belongs to the binding-protein-dependent transport system permease family.</text>
</comment>
<feature type="transmembrane region" description="Helical" evidence="7">
    <location>
        <begin position="9"/>
        <end position="31"/>
    </location>
</feature>
<sequence length="275" mass="29331">MRGTRTASGWLRTAAGVVIVVVLLFPLYWMINASLQPGGALLRPNPDWLPVDGTFDGYRKALSTQGGPLLDSLVVAGGTVLVSLVIALPASYALAQLRFRGAQPLIFALLIVQMIPGIVMANSLYAVFSDLGLIDDYLGLILADSTATIPFAILVLRAFMLAIPRELTEAARVDGASYWRTFRSIIVPVSRNAMVTAGLFSFLFAWADFLFAVTLTTGRSIEPITVGIYRFIGNQSADWNAVLATAVLASVPAAILLVIAQRYVVAGVTGGAVKE</sequence>
<name>A0A2T0LKL7_9PSEU</name>
<dbReference type="SUPFAM" id="SSF161098">
    <property type="entry name" value="MetI-like"/>
    <property type="match status" value="1"/>
</dbReference>
<dbReference type="Gene3D" id="1.10.3720.10">
    <property type="entry name" value="MetI-like"/>
    <property type="match status" value="1"/>
</dbReference>
<dbReference type="AlphaFoldDB" id="A0A2T0LKL7"/>
<evidence type="ECO:0000256" key="6">
    <source>
        <dbReference type="ARBA" id="ARBA00023136"/>
    </source>
</evidence>
<dbReference type="Proteomes" id="UP000238362">
    <property type="component" value="Unassembled WGS sequence"/>
</dbReference>
<reference evidence="9 10" key="1">
    <citation type="submission" date="2018-03" db="EMBL/GenBank/DDBJ databases">
        <title>Genomic Encyclopedia of Type Strains, Phase III (KMG-III): the genomes of soil and plant-associated and newly described type strains.</title>
        <authorList>
            <person name="Whitman W."/>
        </authorList>
    </citation>
    <scope>NUCLEOTIDE SEQUENCE [LARGE SCALE GENOMIC DNA]</scope>
    <source>
        <strain evidence="9 10">CGMCC 4.7125</strain>
    </source>
</reference>
<feature type="transmembrane region" description="Helical" evidence="7">
    <location>
        <begin position="193"/>
        <end position="213"/>
    </location>
</feature>
<dbReference type="PANTHER" id="PTHR32243:SF18">
    <property type="entry name" value="INNER MEMBRANE ABC TRANSPORTER PERMEASE PROTEIN YCJP"/>
    <property type="match status" value="1"/>
</dbReference>
<dbReference type="OrthoDB" id="61122at2"/>
<evidence type="ECO:0000259" key="8">
    <source>
        <dbReference type="PROSITE" id="PS50928"/>
    </source>
</evidence>
<comment type="caution">
    <text evidence="9">The sequence shown here is derived from an EMBL/GenBank/DDBJ whole genome shotgun (WGS) entry which is preliminary data.</text>
</comment>
<feature type="transmembrane region" description="Helical" evidence="7">
    <location>
        <begin position="106"/>
        <end position="128"/>
    </location>
</feature>
<protein>
    <submittedName>
        <fullName evidence="9">Carbohydrate ABC transporter membrane protein 2 (CUT1 family)</fullName>
    </submittedName>
</protein>
<evidence type="ECO:0000256" key="7">
    <source>
        <dbReference type="RuleBase" id="RU363032"/>
    </source>
</evidence>
<dbReference type="GO" id="GO:0055085">
    <property type="term" value="P:transmembrane transport"/>
    <property type="evidence" value="ECO:0007669"/>
    <property type="project" value="InterPro"/>
</dbReference>
<evidence type="ECO:0000256" key="5">
    <source>
        <dbReference type="ARBA" id="ARBA00022989"/>
    </source>
</evidence>
<dbReference type="InterPro" id="IPR050901">
    <property type="entry name" value="BP-dep_ABC_trans_perm"/>
</dbReference>
<evidence type="ECO:0000313" key="9">
    <source>
        <dbReference type="EMBL" id="PRX43452.1"/>
    </source>
</evidence>
<accession>A0A2T0LKL7</accession>
<dbReference type="CDD" id="cd06261">
    <property type="entry name" value="TM_PBP2"/>
    <property type="match status" value="1"/>
</dbReference>
<organism evidence="9 10">
    <name type="scientific">Prauserella shujinwangii</name>
    <dbReference type="NCBI Taxonomy" id="1453103"/>
    <lineage>
        <taxon>Bacteria</taxon>
        <taxon>Bacillati</taxon>
        <taxon>Actinomycetota</taxon>
        <taxon>Actinomycetes</taxon>
        <taxon>Pseudonocardiales</taxon>
        <taxon>Pseudonocardiaceae</taxon>
        <taxon>Prauserella</taxon>
    </lineage>
</organism>
<keyword evidence="2 7" id="KW-0813">Transport</keyword>
<keyword evidence="5 7" id="KW-1133">Transmembrane helix</keyword>
<evidence type="ECO:0000256" key="4">
    <source>
        <dbReference type="ARBA" id="ARBA00022692"/>
    </source>
</evidence>
<keyword evidence="4 7" id="KW-0812">Transmembrane</keyword>
<keyword evidence="10" id="KW-1185">Reference proteome</keyword>
<comment type="subcellular location">
    <subcellularLocation>
        <location evidence="1 7">Cell membrane</location>
        <topology evidence="1 7">Multi-pass membrane protein</topology>
    </subcellularLocation>
</comment>
<keyword evidence="3" id="KW-1003">Cell membrane</keyword>
<feature type="transmembrane region" description="Helical" evidence="7">
    <location>
        <begin position="140"/>
        <end position="163"/>
    </location>
</feature>
<evidence type="ECO:0000256" key="1">
    <source>
        <dbReference type="ARBA" id="ARBA00004651"/>
    </source>
</evidence>
<evidence type="ECO:0000256" key="2">
    <source>
        <dbReference type="ARBA" id="ARBA00022448"/>
    </source>
</evidence>
<proteinExistence type="inferred from homology"/>
<dbReference type="EMBL" id="PVNH01000015">
    <property type="protein sequence ID" value="PRX43452.1"/>
    <property type="molecule type" value="Genomic_DNA"/>
</dbReference>
<evidence type="ECO:0000256" key="3">
    <source>
        <dbReference type="ARBA" id="ARBA00022475"/>
    </source>
</evidence>
<feature type="transmembrane region" description="Helical" evidence="7">
    <location>
        <begin position="239"/>
        <end position="260"/>
    </location>
</feature>
<dbReference type="RefSeq" id="WP_106182478.1">
    <property type="nucleotide sequence ID" value="NZ_PVNH01000015.1"/>
</dbReference>
<dbReference type="PANTHER" id="PTHR32243">
    <property type="entry name" value="MALTOSE TRANSPORT SYSTEM PERMEASE-RELATED"/>
    <property type="match status" value="1"/>
</dbReference>
<feature type="transmembrane region" description="Helical" evidence="7">
    <location>
        <begin position="73"/>
        <end position="94"/>
    </location>
</feature>